<dbReference type="InterPro" id="IPR025714">
    <property type="entry name" value="Methyltranfer_dom"/>
</dbReference>
<evidence type="ECO:0000313" key="3">
    <source>
        <dbReference type="Proteomes" id="UP000178606"/>
    </source>
</evidence>
<dbReference type="Proteomes" id="UP000178606">
    <property type="component" value="Unassembled WGS sequence"/>
</dbReference>
<reference evidence="2 3" key="1">
    <citation type="journal article" date="2016" name="Nat. Commun.">
        <title>Thousands of microbial genomes shed light on interconnected biogeochemical processes in an aquifer system.</title>
        <authorList>
            <person name="Anantharaman K."/>
            <person name="Brown C.T."/>
            <person name="Hug L.A."/>
            <person name="Sharon I."/>
            <person name="Castelle C.J."/>
            <person name="Probst A.J."/>
            <person name="Thomas B.C."/>
            <person name="Singh A."/>
            <person name="Wilkins M.J."/>
            <person name="Karaoz U."/>
            <person name="Brodie E.L."/>
            <person name="Williams K.H."/>
            <person name="Hubbard S.S."/>
            <person name="Banfield J.F."/>
        </authorList>
    </citation>
    <scope>NUCLEOTIDE SEQUENCE [LARGE SCALE GENOMIC DNA]</scope>
    <source>
        <strain evidence="3">RIFCSPLOWO2_12_FULL_64_10</strain>
    </source>
</reference>
<accession>A0A1F6C5I8</accession>
<gene>
    <name evidence="2" type="ORF">A3F84_22665</name>
</gene>
<dbReference type="Pfam" id="PF13679">
    <property type="entry name" value="Methyltransf_32"/>
    <property type="match status" value="1"/>
</dbReference>
<evidence type="ECO:0000313" key="2">
    <source>
        <dbReference type="EMBL" id="OGG44137.1"/>
    </source>
</evidence>
<dbReference type="GO" id="GO:0005737">
    <property type="term" value="C:cytoplasm"/>
    <property type="evidence" value="ECO:0007669"/>
    <property type="project" value="TreeGrafter"/>
</dbReference>
<dbReference type="Gene3D" id="3.40.50.150">
    <property type="entry name" value="Vaccinia Virus protein VP39"/>
    <property type="match status" value="1"/>
</dbReference>
<feature type="domain" description="Methyltransferase" evidence="1">
    <location>
        <begin position="39"/>
        <end position="175"/>
    </location>
</feature>
<dbReference type="CDD" id="cd02440">
    <property type="entry name" value="AdoMet_MTases"/>
    <property type="match status" value="1"/>
</dbReference>
<sequence>MRQEIDLSSPPVTPQELRDLLRAVRITRENGTFYWEREKKYHEILAFLTHLLVLERGLKRDRDLLLVDGGCGKSYLSFVLNHVLTDKVGRPVHFIGVDADPVIIQTCEGIARDLGFSNMEFRVGRALDQRLESPPDLVYALHACDTATDEVIALGIRHRARAVVVAPCCQREVKRTLGTRHPLSGIGHFSVFKERLAVMLTDAVRALTLEAAGYGVKVVEFVPAKHTPKNILLRARRRSHRTDPSALDAYRHLRATFGFRSSLETYLPELFSAKESYNL</sequence>
<dbReference type="InterPro" id="IPR029063">
    <property type="entry name" value="SAM-dependent_MTases_sf"/>
</dbReference>
<protein>
    <recommendedName>
        <fullName evidence="1">Methyltransferase domain-containing protein</fullName>
    </recommendedName>
</protein>
<dbReference type="PANTHER" id="PTHR13369:SF3">
    <property type="entry name" value="METHYLTRANSFERASE DOMAIN-CONTAINING PROTEIN"/>
    <property type="match status" value="1"/>
</dbReference>
<dbReference type="EMBL" id="MFKF01000415">
    <property type="protein sequence ID" value="OGG44137.1"/>
    <property type="molecule type" value="Genomic_DNA"/>
</dbReference>
<organism evidence="2 3">
    <name type="scientific">Handelsmanbacteria sp. (strain RIFCSPLOWO2_12_FULL_64_10)</name>
    <dbReference type="NCBI Taxonomy" id="1817868"/>
    <lineage>
        <taxon>Bacteria</taxon>
        <taxon>Candidatus Handelsmaniibacteriota</taxon>
    </lineage>
</organism>
<dbReference type="AlphaFoldDB" id="A0A1F6C5I8"/>
<dbReference type="PANTHER" id="PTHR13369">
    <property type="match status" value="1"/>
</dbReference>
<comment type="caution">
    <text evidence="2">The sequence shown here is derived from an EMBL/GenBank/DDBJ whole genome shotgun (WGS) entry which is preliminary data.</text>
</comment>
<dbReference type="SUPFAM" id="SSF53335">
    <property type="entry name" value="S-adenosyl-L-methionine-dependent methyltransferases"/>
    <property type="match status" value="1"/>
</dbReference>
<name>A0A1F6C5I8_HANXR</name>
<proteinExistence type="predicted"/>
<evidence type="ECO:0000259" key="1">
    <source>
        <dbReference type="Pfam" id="PF13679"/>
    </source>
</evidence>